<dbReference type="InterPro" id="IPR013249">
    <property type="entry name" value="RNA_pol_sigma70_r4_t2"/>
</dbReference>
<comment type="similarity">
    <text evidence="1 6">Belongs to the sigma-70 factor family. ECF subfamily.</text>
</comment>
<dbReference type="PROSITE" id="PS01063">
    <property type="entry name" value="SIGMA70_ECF"/>
    <property type="match status" value="1"/>
</dbReference>
<feature type="domain" description="RNA polymerase sigma-70 region 2" evidence="7">
    <location>
        <begin position="29"/>
        <end position="97"/>
    </location>
</feature>
<dbReference type="EMBL" id="MHKQ01000009">
    <property type="protein sequence ID" value="OGY94343.1"/>
    <property type="molecule type" value="Genomic_DNA"/>
</dbReference>
<evidence type="ECO:0000256" key="4">
    <source>
        <dbReference type="ARBA" id="ARBA00023125"/>
    </source>
</evidence>
<dbReference type="InterPro" id="IPR039425">
    <property type="entry name" value="RNA_pol_sigma-70-like"/>
</dbReference>
<dbReference type="AlphaFoldDB" id="A0A1G2BYV5"/>
<dbReference type="Pfam" id="PF08281">
    <property type="entry name" value="Sigma70_r4_2"/>
    <property type="match status" value="1"/>
</dbReference>
<keyword evidence="4 6" id="KW-0238">DNA-binding</keyword>
<comment type="caution">
    <text evidence="9">The sequence shown here is derived from an EMBL/GenBank/DDBJ whole genome shotgun (WGS) entry which is preliminary data.</text>
</comment>
<dbReference type="InterPro" id="IPR014284">
    <property type="entry name" value="RNA_pol_sigma-70_dom"/>
</dbReference>
<evidence type="ECO:0000313" key="9">
    <source>
        <dbReference type="EMBL" id="OGY94343.1"/>
    </source>
</evidence>
<evidence type="ECO:0000256" key="3">
    <source>
        <dbReference type="ARBA" id="ARBA00023082"/>
    </source>
</evidence>
<dbReference type="GO" id="GO:0006352">
    <property type="term" value="P:DNA-templated transcription initiation"/>
    <property type="evidence" value="ECO:0007669"/>
    <property type="project" value="InterPro"/>
</dbReference>
<evidence type="ECO:0000313" key="10">
    <source>
        <dbReference type="Proteomes" id="UP000177626"/>
    </source>
</evidence>
<organism evidence="9 10">
    <name type="scientific">Candidatus Komeilibacteria bacterium RIFOXYC1_FULL_37_11</name>
    <dbReference type="NCBI Taxonomy" id="1798555"/>
    <lineage>
        <taxon>Bacteria</taxon>
        <taxon>Candidatus Komeiliibacteriota</taxon>
    </lineage>
</organism>
<dbReference type="GO" id="GO:0003677">
    <property type="term" value="F:DNA binding"/>
    <property type="evidence" value="ECO:0007669"/>
    <property type="project" value="UniProtKB-KW"/>
</dbReference>
<dbReference type="SUPFAM" id="SSF88659">
    <property type="entry name" value="Sigma3 and sigma4 domains of RNA polymerase sigma factors"/>
    <property type="match status" value="1"/>
</dbReference>
<dbReference type="PANTHER" id="PTHR43133:SF51">
    <property type="entry name" value="RNA POLYMERASE SIGMA FACTOR"/>
    <property type="match status" value="1"/>
</dbReference>
<proteinExistence type="inferred from homology"/>
<dbReference type="SUPFAM" id="SSF88946">
    <property type="entry name" value="Sigma2 domain of RNA polymerase sigma factors"/>
    <property type="match status" value="1"/>
</dbReference>
<dbReference type="PANTHER" id="PTHR43133">
    <property type="entry name" value="RNA POLYMERASE ECF-TYPE SIGMA FACTO"/>
    <property type="match status" value="1"/>
</dbReference>
<keyword evidence="2 6" id="KW-0805">Transcription regulation</keyword>
<evidence type="ECO:0000256" key="1">
    <source>
        <dbReference type="ARBA" id="ARBA00010641"/>
    </source>
</evidence>
<dbReference type="InterPro" id="IPR000838">
    <property type="entry name" value="RNA_pol_sigma70_ECF_CS"/>
</dbReference>
<dbReference type="InterPro" id="IPR013325">
    <property type="entry name" value="RNA_pol_sigma_r2"/>
</dbReference>
<accession>A0A1G2BYV5</accession>
<dbReference type="Gene3D" id="1.10.10.10">
    <property type="entry name" value="Winged helix-like DNA-binding domain superfamily/Winged helix DNA-binding domain"/>
    <property type="match status" value="1"/>
</dbReference>
<evidence type="ECO:0000256" key="2">
    <source>
        <dbReference type="ARBA" id="ARBA00023015"/>
    </source>
</evidence>
<evidence type="ECO:0000256" key="6">
    <source>
        <dbReference type="RuleBase" id="RU000716"/>
    </source>
</evidence>
<dbReference type="NCBIfam" id="TIGR02937">
    <property type="entry name" value="sigma70-ECF"/>
    <property type="match status" value="1"/>
</dbReference>
<dbReference type="InterPro" id="IPR013324">
    <property type="entry name" value="RNA_pol_sigma_r3/r4-like"/>
</dbReference>
<gene>
    <name evidence="9" type="ORF">A2406_02925</name>
</gene>
<keyword evidence="5 6" id="KW-0804">Transcription</keyword>
<evidence type="ECO:0000259" key="8">
    <source>
        <dbReference type="Pfam" id="PF08281"/>
    </source>
</evidence>
<keyword evidence="3 6" id="KW-0731">Sigma factor</keyword>
<evidence type="ECO:0000256" key="5">
    <source>
        <dbReference type="ARBA" id="ARBA00023163"/>
    </source>
</evidence>
<feature type="domain" description="RNA polymerase sigma factor 70 region 4 type 2" evidence="8">
    <location>
        <begin position="132"/>
        <end position="181"/>
    </location>
</feature>
<name>A0A1G2BYV5_9BACT</name>
<dbReference type="CDD" id="cd06171">
    <property type="entry name" value="Sigma70_r4"/>
    <property type="match status" value="1"/>
</dbReference>
<reference evidence="9 10" key="1">
    <citation type="journal article" date="2016" name="Nat. Commun.">
        <title>Thousands of microbial genomes shed light on interconnected biogeochemical processes in an aquifer system.</title>
        <authorList>
            <person name="Anantharaman K."/>
            <person name="Brown C.T."/>
            <person name="Hug L.A."/>
            <person name="Sharon I."/>
            <person name="Castelle C.J."/>
            <person name="Probst A.J."/>
            <person name="Thomas B.C."/>
            <person name="Singh A."/>
            <person name="Wilkins M.J."/>
            <person name="Karaoz U."/>
            <person name="Brodie E.L."/>
            <person name="Williams K.H."/>
            <person name="Hubbard S.S."/>
            <person name="Banfield J.F."/>
        </authorList>
    </citation>
    <scope>NUCLEOTIDE SEQUENCE [LARGE SCALE GENOMIC DNA]</scope>
</reference>
<dbReference type="InterPro" id="IPR036388">
    <property type="entry name" value="WH-like_DNA-bd_sf"/>
</dbReference>
<evidence type="ECO:0000259" key="7">
    <source>
        <dbReference type="Pfam" id="PF04542"/>
    </source>
</evidence>
<dbReference type="GO" id="GO:0016987">
    <property type="term" value="F:sigma factor activity"/>
    <property type="evidence" value="ECO:0007669"/>
    <property type="project" value="UniProtKB-KW"/>
</dbReference>
<dbReference type="Gene3D" id="1.10.1740.10">
    <property type="match status" value="1"/>
</dbReference>
<protein>
    <recommendedName>
        <fullName evidence="6">RNA polymerase sigma factor</fullName>
    </recommendedName>
</protein>
<dbReference type="Pfam" id="PF04542">
    <property type="entry name" value="Sigma70_r2"/>
    <property type="match status" value="1"/>
</dbReference>
<dbReference type="Proteomes" id="UP000177626">
    <property type="component" value="Unassembled WGS sequence"/>
</dbReference>
<dbReference type="InterPro" id="IPR007627">
    <property type="entry name" value="RNA_pol_sigma70_r2"/>
</dbReference>
<sequence length="193" mass="23052">MSIVQNPDKLSDEEIVRLTLKEKDNFLYLIKRYEGKLSRYISRIAGLNKEDTEDILQEVFIKTYQNINSFDKDLKFSSWIYRITHNEVIDNYRKKQARPQMITYDNELILNNIIGDLDISRELDRKYLQTHISQLLSSLDLKYREVLVLKFLEEKEYKEISDILKKPMGTVATLINRAKKQFLEKLKKQDIKL</sequence>